<evidence type="ECO:0000313" key="2">
    <source>
        <dbReference type="Proteomes" id="UP001233172"/>
    </source>
</evidence>
<name>A0AAD8AZV4_BIOPF</name>
<gene>
    <name evidence="1" type="ORF">Bpfe_025239</name>
</gene>
<proteinExistence type="predicted"/>
<dbReference type="AlphaFoldDB" id="A0AAD8AZV4"/>
<comment type="caution">
    <text evidence="1">The sequence shown here is derived from an EMBL/GenBank/DDBJ whole genome shotgun (WGS) entry which is preliminary data.</text>
</comment>
<protein>
    <submittedName>
        <fullName evidence="1">Uncharacterized protein</fullName>
    </submittedName>
</protein>
<organism evidence="1 2">
    <name type="scientific">Biomphalaria pfeifferi</name>
    <name type="common">Bloodfluke planorb</name>
    <name type="synonym">Freshwater snail</name>
    <dbReference type="NCBI Taxonomy" id="112525"/>
    <lineage>
        <taxon>Eukaryota</taxon>
        <taxon>Metazoa</taxon>
        <taxon>Spiralia</taxon>
        <taxon>Lophotrochozoa</taxon>
        <taxon>Mollusca</taxon>
        <taxon>Gastropoda</taxon>
        <taxon>Heterobranchia</taxon>
        <taxon>Euthyneura</taxon>
        <taxon>Panpulmonata</taxon>
        <taxon>Hygrophila</taxon>
        <taxon>Lymnaeoidea</taxon>
        <taxon>Planorbidae</taxon>
        <taxon>Biomphalaria</taxon>
    </lineage>
</organism>
<accession>A0AAD8AZV4</accession>
<dbReference type="Proteomes" id="UP001233172">
    <property type="component" value="Unassembled WGS sequence"/>
</dbReference>
<dbReference type="EMBL" id="JASAOG010000182">
    <property type="protein sequence ID" value="KAK0045376.1"/>
    <property type="molecule type" value="Genomic_DNA"/>
</dbReference>
<keyword evidence="2" id="KW-1185">Reference proteome</keyword>
<sequence length="100" mass="10869">MDNTKQPKHFIGSGENWISPGATSPIALALRIFERGEGEGEAGQPVTLTPCSARQWRSLPLFRSLGNCVNIGGHMSFDMTSMEGEESLEEVGVSEMREGE</sequence>
<reference evidence="1" key="1">
    <citation type="journal article" date="2023" name="PLoS Negl. Trop. Dis.">
        <title>A genome sequence for Biomphalaria pfeifferi, the major vector snail for the human-infecting parasite Schistosoma mansoni.</title>
        <authorList>
            <person name="Bu L."/>
            <person name="Lu L."/>
            <person name="Laidemitt M.R."/>
            <person name="Zhang S.M."/>
            <person name="Mutuku M."/>
            <person name="Mkoji G."/>
            <person name="Steinauer M."/>
            <person name="Loker E.S."/>
        </authorList>
    </citation>
    <scope>NUCLEOTIDE SEQUENCE</scope>
    <source>
        <strain evidence="1">KasaAsao</strain>
    </source>
</reference>
<evidence type="ECO:0000313" key="1">
    <source>
        <dbReference type="EMBL" id="KAK0045376.1"/>
    </source>
</evidence>
<reference evidence="1" key="2">
    <citation type="submission" date="2023-04" db="EMBL/GenBank/DDBJ databases">
        <authorList>
            <person name="Bu L."/>
            <person name="Lu L."/>
            <person name="Laidemitt M.R."/>
            <person name="Zhang S.M."/>
            <person name="Mutuku M."/>
            <person name="Mkoji G."/>
            <person name="Steinauer M."/>
            <person name="Loker E.S."/>
        </authorList>
    </citation>
    <scope>NUCLEOTIDE SEQUENCE</scope>
    <source>
        <strain evidence="1">KasaAsao</strain>
        <tissue evidence="1">Whole Snail</tissue>
    </source>
</reference>